<dbReference type="InterPro" id="IPR029787">
    <property type="entry name" value="Nucleotide_cyclase"/>
</dbReference>
<dbReference type="PANTHER" id="PTHR33121:SF76">
    <property type="entry name" value="SIGNALING PROTEIN"/>
    <property type="match status" value="1"/>
</dbReference>
<dbReference type="SMART" id="SM00052">
    <property type="entry name" value="EAL"/>
    <property type="match status" value="1"/>
</dbReference>
<reference evidence="3 4" key="1">
    <citation type="submission" date="2019-02" db="EMBL/GenBank/DDBJ databases">
        <title>Genomic Encyclopedia of Type Strains, Phase IV (KMG-IV): sequencing the most valuable type-strain genomes for metagenomic binning, comparative biology and taxonomic classification.</title>
        <authorList>
            <person name="Goeker M."/>
        </authorList>
    </citation>
    <scope>NUCLEOTIDE SEQUENCE [LARGE SCALE GENOMIC DNA]</scope>
    <source>
        <strain evidence="3 4">DSM 45622</strain>
    </source>
</reference>
<dbReference type="CDD" id="cd01949">
    <property type="entry name" value="GGDEF"/>
    <property type="match status" value="1"/>
</dbReference>
<proteinExistence type="predicted"/>
<dbReference type="Gene3D" id="3.30.450.40">
    <property type="match status" value="1"/>
</dbReference>
<evidence type="ECO:0000259" key="2">
    <source>
        <dbReference type="PROSITE" id="PS50887"/>
    </source>
</evidence>
<dbReference type="Pfam" id="PF00990">
    <property type="entry name" value="GGDEF"/>
    <property type="match status" value="1"/>
</dbReference>
<dbReference type="InterPro" id="IPR003018">
    <property type="entry name" value="GAF"/>
</dbReference>
<feature type="domain" description="GGDEF" evidence="2">
    <location>
        <begin position="162"/>
        <end position="295"/>
    </location>
</feature>
<dbReference type="RefSeq" id="WP_130494686.1">
    <property type="nucleotide sequence ID" value="NZ_SGXD01000008.1"/>
</dbReference>
<dbReference type="Proteomes" id="UP000293638">
    <property type="component" value="Unassembled WGS sequence"/>
</dbReference>
<dbReference type="InterPro" id="IPR043128">
    <property type="entry name" value="Rev_trsase/Diguanyl_cyclase"/>
</dbReference>
<dbReference type="InterPro" id="IPR035919">
    <property type="entry name" value="EAL_sf"/>
</dbReference>
<dbReference type="InterPro" id="IPR001633">
    <property type="entry name" value="EAL_dom"/>
</dbReference>
<dbReference type="Pfam" id="PF01590">
    <property type="entry name" value="GAF"/>
    <property type="match status" value="1"/>
</dbReference>
<dbReference type="PANTHER" id="PTHR33121">
    <property type="entry name" value="CYCLIC DI-GMP PHOSPHODIESTERASE PDEF"/>
    <property type="match status" value="1"/>
</dbReference>
<sequence length="722" mass="76128">MQVDEQSADLWRELFEGAPDQQAVAGPDGRVVLASAAWLAATPARPAQGELLLDADRWSRELGTTAATALVDGVAATLRERREVRIELPGRGPDSPARVEVTSWPLDAGSAVVRLSRLPEARVAHAAALRRSTHDALTGLPGRFLVEERLTQASVAARRTRGAVAVLVIDLDDFTAIDTTHGHDVADEVLIGVARRLQRCVRPSDTVGRLVADQFVIAVAGYPAGLAAEEIATRVTRAMEDPFRAGGRRIRVAVSIGIHTATSWDEEPEELVAAAYDAMARAKAAGGGRTARSGRGALPAGAGGEPVEVVLGAGYPAEEGDEGYAGSVLRLLRLLRLQVGMDVAWTSEFVGSEQVFRFVDAARGALAPTPGTGLPLAGAYCTSVLNGTMPALIPDARADPQGALLPVTFELRIGSYLGVPLQDPDGSTRGMLCAIGAAPAPDLGSDDLNSARLIAEVLEDMHYRALHEAEEMRLHEDLRDQVAALCDGEGRTAVLQPIVDLRTGEIVAAEGLTRFRGSERGPAQWFAAAASVGMTGRLEVATGRAALLFLDPPISAPVVTVNMSPSVVTDGGLDVLLDGCDPARVVLEITEHAPVTSYEDLHEVLAPFRARGMRIAVDDAGAGYASMRHVLRLRPDLIKIDMSLVRGIDDDPVRRALVGALHDFAVSSGATTIAEGVETGDELRALAGLGVVLVQGFLFGEPAPTIPVLEPGRWTAEALHAL</sequence>
<dbReference type="SUPFAM" id="SSF55781">
    <property type="entry name" value="GAF domain-like"/>
    <property type="match status" value="1"/>
</dbReference>
<dbReference type="PROSITE" id="PS50883">
    <property type="entry name" value="EAL"/>
    <property type="match status" value="1"/>
</dbReference>
<dbReference type="InterPro" id="IPR000160">
    <property type="entry name" value="GGDEF_dom"/>
</dbReference>
<evidence type="ECO:0000259" key="1">
    <source>
        <dbReference type="PROSITE" id="PS50883"/>
    </source>
</evidence>
<evidence type="ECO:0000313" key="3">
    <source>
        <dbReference type="EMBL" id="RZS77928.1"/>
    </source>
</evidence>
<dbReference type="Gene3D" id="3.20.20.450">
    <property type="entry name" value="EAL domain"/>
    <property type="match status" value="1"/>
</dbReference>
<dbReference type="SMART" id="SM00267">
    <property type="entry name" value="GGDEF"/>
    <property type="match status" value="1"/>
</dbReference>
<feature type="domain" description="EAL" evidence="1">
    <location>
        <begin position="471"/>
        <end position="716"/>
    </location>
</feature>
<dbReference type="OrthoDB" id="23692at2"/>
<dbReference type="SUPFAM" id="SSF141868">
    <property type="entry name" value="EAL domain-like"/>
    <property type="match status" value="1"/>
</dbReference>
<dbReference type="CDD" id="cd01948">
    <property type="entry name" value="EAL"/>
    <property type="match status" value="1"/>
</dbReference>
<keyword evidence="4" id="KW-1185">Reference proteome</keyword>
<organism evidence="3 4">
    <name type="scientific">Motilibacter rhizosphaerae</name>
    <dbReference type="NCBI Taxonomy" id="598652"/>
    <lineage>
        <taxon>Bacteria</taxon>
        <taxon>Bacillati</taxon>
        <taxon>Actinomycetota</taxon>
        <taxon>Actinomycetes</taxon>
        <taxon>Motilibacterales</taxon>
        <taxon>Motilibacteraceae</taxon>
        <taxon>Motilibacter</taxon>
    </lineage>
</organism>
<dbReference type="PROSITE" id="PS50887">
    <property type="entry name" value="GGDEF"/>
    <property type="match status" value="1"/>
</dbReference>
<dbReference type="Gene3D" id="3.30.70.270">
    <property type="match status" value="1"/>
</dbReference>
<comment type="caution">
    <text evidence="3">The sequence shown here is derived from an EMBL/GenBank/DDBJ whole genome shotgun (WGS) entry which is preliminary data.</text>
</comment>
<protein>
    <submittedName>
        <fullName evidence="3">Diguanylate cyclase (GGDEF)-like protein</fullName>
    </submittedName>
</protein>
<dbReference type="NCBIfam" id="TIGR00254">
    <property type="entry name" value="GGDEF"/>
    <property type="match status" value="1"/>
</dbReference>
<dbReference type="Gene3D" id="3.30.450.20">
    <property type="entry name" value="PAS domain"/>
    <property type="match status" value="1"/>
</dbReference>
<dbReference type="SUPFAM" id="SSF55073">
    <property type="entry name" value="Nucleotide cyclase"/>
    <property type="match status" value="1"/>
</dbReference>
<dbReference type="AlphaFoldDB" id="A0A4V2F2F1"/>
<dbReference type="Pfam" id="PF00563">
    <property type="entry name" value="EAL"/>
    <property type="match status" value="1"/>
</dbReference>
<dbReference type="InterPro" id="IPR029016">
    <property type="entry name" value="GAF-like_dom_sf"/>
</dbReference>
<dbReference type="EMBL" id="SGXD01000008">
    <property type="protein sequence ID" value="RZS77928.1"/>
    <property type="molecule type" value="Genomic_DNA"/>
</dbReference>
<name>A0A4V2F2F1_9ACTN</name>
<evidence type="ECO:0000313" key="4">
    <source>
        <dbReference type="Proteomes" id="UP000293638"/>
    </source>
</evidence>
<gene>
    <name evidence="3" type="ORF">EV189_3967</name>
</gene>
<dbReference type="InterPro" id="IPR050706">
    <property type="entry name" value="Cyclic-di-GMP_PDE-like"/>
</dbReference>
<dbReference type="GO" id="GO:0071111">
    <property type="term" value="F:cyclic-guanylate-specific phosphodiesterase activity"/>
    <property type="evidence" value="ECO:0007669"/>
    <property type="project" value="InterPro"/>
</dbReference>
<accession>A0A4V2F2F1</accession>